<name>A0A562T070_CHIJA</name>
<gene>
    <name evidence="3" type="ORF">LX66_3961</name>
</gene>
<dbReference type="PROSITE" id="PS00061">
    <property type="entry name" value="ADH_SHORT"/>
    <property type="match status" value="1"/>
</dbReference>
<accession>A0A562T070</accession>
<dbReference type="EMBL" id="VLLG01000004">
    <property type="protein sequence ID" value="TWI86698.1"/>
    <property type="molecule type" value="Genomic_DNA"/>
</dbReference>
<comment type="similarity">
    <text evidence="1">Belongs to the short-chain dehydrogenases/reductases (SDR) family.</text>
</comment>
<dbReference type="NCBIfam" id="NF009466">
    <property type="entry name" value="PRK12826.1-2"/>
    <property type="match status" value="1"/>
</dbReference>
<dbReference type="PRINTS" id="PR00081">
    <property type="entry name" value="GDHRDH"/>
</dbReference>
<sequence length="251" mass="26570">METLLKNKVALVTGGTSGIGRSIAIAYAQAGAKVVVNGTNDERGAAVVAEITEAGGEALYVKADVGSARDCEMLVHATLAAFSRLDIACNNAGIFHTPVPVVDFDEQLWQRVINTNLNGTFYCMRYQLPAMLAQGSGVIINMSSVAGQICFPGISAYAATKHGIIGLTKTAALEYADRGIRINAVGPAIIDTPMVENNFTPEQLDLLLTRHPGGRFGRAEEVAELVLWLSSARASFVNGSYYAIDGGYLAQ</sequence>
<dbReference type="PRINTS" id="PR00080">
    <property type="entry name" value="SDRFAMILY"/>
</dbReference>
<dbReference type="PANTHER" id="PTHR24321">
    <property type="entry name" value="DEHYDROGENASES, SHORT CHAIN"/>
    <property type="match status" value="1"/>
</dbReference>
<dbReference type="InterPro" id="IPR036291">
    <property type="entry name" value="NAD(P)-bd_dom_sf"/>
</dbReference>
<protein>
    <submittedName>
        <fullName evidence="3">NAD(P)-dependent dehydrogenase (Short-subunit alcohol dehydrogenase family)</fullName>
    </submittedName>
</protein>
<proteinExistence type="inferred from homology"/>
<evidence type="ECO:0000313" key="3">
    <source>
        <dbReference type="EMBL" id="TWI86698.1"/>
    </source>
</evidence>
<dbReference type="AlphaFoldDB" id="A0A562T070"/>
<dbReference type="InterPro" id="IPR002347">
    <property type="entry name" value="SDR_fam"/>
</dbReference>
<dbReference type="InterPro" id="IPR020904">
    <property type="entry name" value="Sc_DH/Rdtase_CS"/>
</dbReference>
<dbReference type="GO" id="GO:0016491">
    <property type="term" value="F:oxidoreductase activity"/>
    <property type="evidence" value="ECO:0007669"/>
    <property type="project" value="UniProtKB-KW"/>
</dbReference>
<dbReference type="Proteomes" id="UP000316778">
    <property type="component" value="Unassembled WGS sequence"/>
</dbReference>
<dbReference type="CDD" id="cd05233">
    <property type="entry name" value="SDR_c"/>
    <property type="match status" value="1"/>
</dbReference>
<dbReference type="NCBIfam" id="NF005559">
    <property type="entry name" value="PRK07231.1"/>
    <property type="match status" value="1"/>
</dbReference>
<evidence type="ECO:0000256" key="2">
    <source>
        <dbReference type="ARBA" id="ARBA00023002"/>
    </source>
</evidence>
<evidence type="ECO:0000256" key="1">
    <source>
        <dbReference type="ARBA" id="ARBA00006484"/>
    </source>
</evidence>
<dbReference type="Gene3D" id="3.40.50.720">
    <property type="entry name" value="NAD(P)-binding Rossmann-like Domain"/>
    <property type="match status" value="1"/>
</dbReference>
<comment type="caution">
    <text evidence="3">The sequence shown here is derived from an EMBL/GenBank/DDBJ whole genome shotgun (WGS) entry which is preliminary data.</text>
</comment>
<keyword evidence="2" id="KW-0560">Oxidoreductase</keyword>
<dbReference type="PANTHER" id="PTHR24321:SF8">
    <property type="entry name" value="ESTRADIOL 17-BETA-DEHYDROGENASE 8-RELATED"/>
    <property type="match status" value="1"/>
</dbReference>
<dbReference type="SUPFAM" id="SSF51735">
    <property type="entry name" value="NAD(P)-binding Rossmann-fold domains"/>
    <property type="match status" value="1"/>
</dbReference>
<evidence type="ECO:0000313" key="4">
    <source>
        <dbReference type="Proteomes" id="UP000316778"/>
    </source>
</evidence>
<dbReference type="FunFam" id="3.40.50.720:FF:000084">
    <property type="entry name" value="Short-chain dehydrogenase reductase"/>
    <property type="match status" value="1"/>
</dbReference>
<dbReference type="RefSeq" id="WP_211366388.1">
    <property type="nucleotide sequence ID" value="NZ_BAAAFY010000004.1"/>
</dbReference>
<reference evidence="3 4" key="1">
    <citation type="journal article" date="2013" name="Stand. Genomic Sci.">
        <title>Genomic Encyclopedia of Type Strains, Phase I: The one thousand microbial genomes (KMG-I) project.</title>
        <authorList>
            <person name="Kyrpides N.C."/>
            <person name="Woyke T."/>
            <person name="Eisen J.A."/>
            <person name="Garrity G."/>
            <person name="Lilburn T.G."/>
            <person name="Beck B.J."/>
            <person name="Whitman W.B."/>
            <person name="Hugenholtz P."/>
            <person name="Klenk H.P."/>
        </authorList>
    </citation>
    <scope>NUCLEOTIDE SEQUENCE [LARGE SCALE GENOMIC DNA]</scope>
    <source>
        <strain evidence="3 4">DSM 13484</strain>
    </source>
</reference>
<dbReference type="Pfam" id="PF13561">
    <property type="entry name" value="adh_short_C2"/>
    <property type="match status" value="1"/>
</dbReference>
<organism evidence="3 4">
    <name type="scientific">Chitinophaga japonensis</name>
    <name type="common">Flexibacter japonensis</name>
    <dbReference type="NCBI Taxonomy" id="104662"/>
    <lineage>
        <taxon>Bacteria</taxon>
        <taxon>Pseudomonadati</taxon>
        <taxon>Bacteroidota</taxon>
        <taxon>Chitinophagia</taxon>
        <taxon>Chitinophagales</taxon>
        <taxon>Chitinophagaceae</taxon>
        <taxon>Chitinophaga</taxon>
    </lineage>
</organism>
<keyword evidence="4" id="KW-1185">Reference proteome</keyword>